<dbReference type="Gene3D" id="3.55.50.30">
    <property type="match status" value="1"/>
</dbReference>
<protein>
    <submittedName>
        <fullName evidence="4">DUF4974 domain-containing protein</fullName>
    </submittedName>
</protein>
<reference evidence="4" key="1">
    <citation type="journal article" date="2021" name="PeerJ">
        <title>Extensive microbial diversity within the chicken gut microbiome revealed by metagenomics and culture.</title>
        <authorList>
            <person name="Gilroy R."/>
            <person name="Ravi A."/>
            <person name="Getino M."/>
            <person name="Pursley I."/>
            <person name="Horton D.L."/>
            <person name="Alikhan N.F."/>
            <person name="Baker D."/>
            <person name="Gharbi K."/>
            <person name="Hall N."/>
            <person name="Watson M."/>
            <person name="Adriaenssens E.M."/>
            <person name="Foster-Nyarko E."/>
            <person name="Jarju S."/>
            <person name="Secka A."/>
            <person name="Antonio M."/>
            <person name="Oren A."/>
            <person name="Chaudhuri R.R."/>
            <person name="La Ragione R."/>
            <person name="Hildebrand F."/>
            <person name="Pallen M.J."/>
        </authorList>
    </citation>
    <scope>NUCLEOTIDE SEQUENCE</scope>
    <source>
        <strain evidence="4">23274</strain>
    </source>
</reference>
<keyword evidence="1" id="KW-0472">Membrane</keyword>
<keyword evidence="1" id="KW-1133">Transmembrane helix</keyword>
<keyword evidence="1" id="KW-0812">Transmembrane</keyword>
<dbReference type="PANTHER" id="PTHR30273:SF2">
    <property type="entry name" value="PROTEIN FECR"/>
    <property type="match status" value="1"/>
</dbReference>
<evidence type="ECO:0000259" key="3">
    <source>
        <dbReference type="Pfam" id="PF16344"/>
    </source>
</evidence>
<evidence type="ECO:0000313" key="5">
    <source>
        <dbReference type="Proteomes" id="UP000824202"/>
    </source>
</evidence>
<dbReference type="Gene3D" id="2.60.120.1440">
    <property type="match status" value="1"/>
</dbReference>
<sequence length="383" mass="44165">MEDNKDLYRRLNDYLAGDDRVLDKELLDLLREIDKCGAQAALPDEEKMWERIREAIARSEVAAQGLKKQKAGRRFWRWGIAAMLAVPLAVAAWWGLHRETGKEPLVVAEAPRHEVMLRLANGETVQVRSLQDSVGLREGSARIWVDTSSFMAYRPMQEMQPDTLVYNVLSVPRSCEYRLRLADGTMVWLNSDSELRYPVNFAGRERRVFLKGEAYFDVARNMDMPFRVEAGEMEVEVLGTEFNMNVYGDDGCLRTTLAEGKVRVSYAATRQACILEPGEQALLEEGALSVRQVDLRDVVDWKEGRFVFSDLPLEAIVRQLERWYDVEFDFFDPAAKYYRFTGVIMRHKSLQEVLALLEETTDVKFKTNANEIEVFRKTTQRLK</sequence>
<reference evidence="4" key="2">
    <citation type="submission" date="2021-04" db="EMBL/GenBank/DDBJ databases">
        <authorList>
            <person name="Gilroy R."/>
        </authorList>
    </citation>
    <scope>NUCLEOTIDE SEQUENCE</scope>
    <source>
        <strain evidence="4">23274</strain>
    </source>
</reference>
<feature type="transmembrane region" description="Helical" evidence="1">
    <location>
        <begin position="75"/>
        <end position="96"/>
    </location>
</feature>
<feature type="domain" description="FecR protein" evidence="2">
    <location>
        <begin position="175"/>
        <end position="263"/>
    </location>
</feature>
<evidence type="ECO:0000256" key="1">
    <source>
        <dbReference type="SAM" id="Phobius"/>
    </source>
</evidence>
<evidence type="ECO:0000259" key="2">
    <source>
        <dbReference type="Pfam" id="PF04773"/>
    </source>
</evidence>
<dbReference type="PANTHER" id="PTHR30273">
    <property type="entry name" value="PERIPLASMIC SIGNAL SENSOR AND SIGMA FACTOR ACTIVATOR FECR-RELATED"/>
    <property type="match status" value="1"/>
</dbReference>
<dbReference type="InterPro" id="IPR032508">
    <property type="entry name" value="FecR_C"/>
</dbReference>
<dbReference type="PIRSF" id="PIRSF018266">
    <property type="entry name" value="FecR"/>
    <property type="match status" value="1"/>
</dbReference>
<dbReference type="InterPro" id="IPR006860">
    <property type="entry name" value="FecR"/>
</dbReference>
<organism evidence="4 5">
    <name type="scientific">Candidatus Odoribacter faecigallinarum</name>
    <dbReference type="NCBI Taxonomy" id="2838706"/>
    <lineage>
        <taxon>Bacteria</taxon>
        <taxon>Pseudomonadati</taxon>
        <taxon>Bacteroidota</taxon>
        <taxon>Bacteroidia</taxon>
        <taxon>Bacteroidales</taxon>
        <taxon>Odoribacteraceae</taxon>
        <taxon>Odoribacter</taxon>
    </lineage>
</organism>
<accession>A0A9D1UYC0</accession>
<comment type="caution">
    <text evidence="4">The sequence shown here is derived from an EMBL/GenBank/DDBJ whole genome shotgun (WGS) entry which is preliminary data.</text>
</comment>
<dbReference type="Pfam" id="PF04773">
    <property type="entry name" value="FecR"/>
    <property type="match status" value="1"/>
</dbReference>
<dbReference type="Proteomes" id="UP000824202">
    <property type="component" value="Unassembled WGS sequence"/>
</dbReference>
<dbReference type="GO" id="GO:0016989">
    <property type="term" value="F:sigma factor antagonist activity"/>
    <property type="evidence" value="ECO:0007669"/>
    <property type="project" value="TreeGrafter"/>
</dbReference>
<proteinExistence type="predicted"/>
<evidence type="ECO:0000313" key="4">
    <source>
        <dbReference type="EMBL" id="HIX02612.1"/>
    </source>
</evidence>
<dbReference type="InterPro" id="IPR012373">
    <property type="entry name" value="Ferrdict_sens_TM"/>
</dbReference>
<name>A0A9D1UYC0_9BACT</name>
<dbReference type="Pfam" id="PF16344">
    <property type="entry name" value="FecR_C"/>
    <property type="match status" value="1"/>
</dbReference>
<dbReference type="AlphaFoldDB" id="A0A9D1UYC0"/>
<gene>
    <name evidence="4" type="ORF">H9863_00645</name>
</gene>
<feature type="domain" description="Protein FecR C-terminal" evidence="3">
    <location>
        <begin position="305"/>
        <end position="373"/>
    </location>
</feature>
<dbReference type="EMBL" id="DXFT01000012">
    <property type="protein sequence ID" value="HIX02612.1"/>
    <property type="molecule type" value="Genomic_DNA"/>
</dbReference>